<organism evidence="1 2">
    <name type="scientific">Rotaria sordida</name>
    <dbReference type="NCBI Taxonomy" id="392033"/>
    <lineage>
        <taxon>Eukaryota</taxon>
        <taxon>Metazoa</taxon>
        <taxon>Spiralia</taxon>
        <taxon>Gnathifera</taxon>
        <taxon>Rotifera</taxon>
        <taxon>Eurotatoria</taxon>
        <taxon>Bdelloidea</taxon>
        <taxon>Philodinida</taxon>
        <taxon>Philodinidae</taxon>
        <taxon>Rotaria</taxon>
    </lineage>
</organism>
<accession>A0A815RY88</accession>
<evidence type="ECO:0000313" key="1">
    <source>
        <dbReference type="EMBL" id="CAF1481079.1"/>
    </source>
</evidence>
<sequence>MFWKKIVIVFSIFLSILLYRTYVVFTPDKAIFQPCSSSI</sequence>
<reference evidence="1" key="1">
    <citation type="submission" date="2021-02" db="EMBL/GenBank/DDBJ databases">
        <authorList>
            <person name="Nowell W R."/>
        </authorList>
    </citation>
    <scope>NUCLEOTIDE SEQUENCE</scope>
</reference>
<feature type="non-terminal residue" evidence="1">
    <location>
        <position position="39"/>
    </location>
</feature>
<comment type="caution">
    <text evidence="1">The sequence shown here is derived from an EMBL/GenBank/DDBJ whole genome shotgun (WGS) entry which is preliminary data.</text>
</comment>
<evidence type="ECO:0000313" key="2">
    <source>
        <dbReference type="Proteomes" id="UP000663882"/>
    </source>
</evidence>
<name>A0A815RY88_9BILA</name>
<dbReference type="AlphaFoldDB" id="A0A815RY88"/>
<gene>
    <name evidence="1" type="ORF">RFH988_LOCUS37990</name>
</gene>
<dbReference type="OrthoDB" id="3064516at2759"/>
<proteinExistence type="predicted"/>
<protein>
    <submittedName>
        <fullName evidence="1">Uncharacterized protein</fullName>
    </submittedName>
</protein>
<dbReference type="EMBL" id="CAJNOO010008363">
    <property type="protein sequence ID" value="CAF1481079.1"/>
    <property type="molecule type" value="Genomic_DNA"/>
</dbReference>
<dbReference type="Proteomes" id="UP000663882">
    <property type="component" value="Unassembled WGS sequence"/>
</dbReference>